<feature type="compositionally biased region" description="Basic and acidic residues" evidence="1">
    <location>
        <begin position="95"/>
        <end position="108"/>
    </location>
</feature>
<dbReference type="Proteomes" id="UP000664203">
    <property type="component" value="Unassembled WGS sequence"/>
</dbReference>
<sequence>MAACAPAIRPLYLILFRLPGAEHYREKSRRKRSYERHLSLSDKPHMRRDPDMELMSLDTDWNVTTVRGAEGDGEGMVRQADGAIRQTVKMEVRYDTEPGSADLREGRQSKSRQIGW</sequence>
<accession>A0A8H3JAC4</accession>
<dbReference type="EMBL" id="CAJPDR010001087">
    <property type="protein sequence ID" value="CAF9943527.1"/>
    <property type="molecule type" value="Genomic_DNA"/>
</dbReference>
<comment type="caution">
    <text evidence="2">The sequence shown here is derived from an EMBL/GenBank/DDBJ whole genome shotgun (WGS) entry which is preliminary data.</text>
</comment>
<keyword evidence="3" id="KW-1185">Reference proteome</keyword>
<protein>
    <submittedName>
        <fullName evidence="2">Uncharacterized protein</fullName>
    </submittedName>
</protein>
<evidence type="ECO:0000313" key="2">
    <source>
        <dbReference type="EMBL" id="CAF9943527.1"/>
    </source>
</evidence>
<evidence type="ECO:0000256" key="1">
    <source>
        <dbReference type="SAM" id="MobiDB-lite"/>
    </source>
</evidence>
<evidence type="ECO:0000313" key="3">
    <source>
        <dbReference type="Proteomes" id="UP000664203"/>
    </source>
</evidence>
<feature type="region of interest" description="Disordered" evidence="1">
    <location>
        <begin position="26"/>
        <end position="50"/>
    </location>
</feature>
<proteinExistence type="predicted"/>
<dbReference type="AlphaFoldDB" id="A0A8H3JAC4"/>
<reference evidence="2" key="1">
    <citation type="submission" date="2021-03" db="EMBL/GenBank/DDBJ databases">
        <authorList>
            <person name="Tagirdzhanova G."/>
        </authorList>
    </citation>
    <scope>NUCLEOTIDE SEQUENCE</scope>
</reference>
<gene>
    <name evidence="2" type="ORF">ALECFALPRED_000546</name>
</gene>
<name>A0A8H3JAC4_9LECA</name>
<organism evidence="2 3">
    <name type="scientific">Alectoria fallacina</name>
    <dbReference type="NCBI Taxonomy" id="1903189"/>
    <lineage>
        <taxon>Eukaryota</taxon>
        <taxon>Fungi</taxon>
        <taxon>Dikarya</taxon>
        <taxon>Ascomycota</taxon>
        <taxon>Pezizomycotina</taxon>
        <taxon>Lecanoromycetes</taxon>
        <taxon>OSLEUM clade</taxon>
        <taxon>Lecanoromycetidae</taxon>
        <taxon>Lecanorales</taxon>
        <taxon>Lecanorineae</taxon>
        <taxon>Parmeliaceae</taxon>
        <taxon>Alectoria</taxon>
    </lineage>
</organism>
<feature type="compositionally biased region" description="Basic and acidic residues" evidence="1">
    <location>
        <begin position="35"/>
        <end position="50"/>
    </location>
</feature>
<feature type="region of interest" description="Disordered" evidence="1">
    <location>
        <begin position="95"/>
        <end position="116"/>
    </location>
</feature>